<protein>
    <recommendedName>
        <fullName evidence="5">Ribosome assembly factor mrt4</fullName>
    </recommendedName>
</protein>
<dbReference type="AlphaFoldDB" id="A0A2A3EA80"/>
<dbReference type="InterPro" id="IPR040637">
    <property type="entry name" value="Ribosomal_uL10-like_insert"/>
</dbReference>
<evidence type="ECO:0000259" key="6">
    <source>
        <dbReference type="Pfam" id="PF17777"/>
    </source>
</evidence>
<evidence type="ECO:0000313" key="7">
    <source>
        <dbReference type="EMBL" id="PBC28637.1"/>
    </source>
</evidence>
<dbReference type="PANTHER" id="PTHR45841:SF1">
    <property type="entry name" value="MRNA TURNOVER PROTEIN 4 HOMOLOG"/>
    <property type="match status" value="1"/>
</dbReference>
<accession>A0A2A3EA80</accession>
<feature type="domain" description="Large ribosomal subunit protein uL10-like insertion" evidence="6">
    <location>
        <begin position="125"/>
        <end position="194"/>
    </location>
</feature>
<evidence type="ECO:0000313" key="8">
    <source>
        <dbReference type="Proteomes" id="UP000242457"/>
    </source>
</evidence>
<dbReference type="CDD" id="cd05796">
    <property type="entry name" value="Ribosomal_P0_like"/>
    <property type="match status" value="1"/>
</dbReference>
<dbReference type="PANTHER" id="PTHR45841">
    <property type="entry name" value="MRNA TURNOVER PROTEIN 4 MRTO4"/>
    <property type="match status" value="1"/>
</dbReference>
<proteinExistence type="inferred from homology"/>
<dbReference type="InterPro" id="IPR001790">
    <property type="entry name" value="Ribosomal_uL10"/>
</dbReference>
<dbReference type="Proteomes" id="UP000242457">
    <property type="component" value="Unassembled WGS sequence"/>
</dbReference>
<evidence type="ECO:0000256" key="4">
    <source>
        <dbReference type="ARBA" id="ARBA00023242"/>
    </source>
</evidence>
<evidence type="ECO:0000256" key="5">
    <source>
        <dbReference type="RuleBase" id="RU364039"/>
    </source>
</evidence>
<dbReference type="InterPro" id="IPR033867">
    <property type="entry name" value="Mrt4"/>
</dbReference>
<dbReference type="SUPFAM" id="SSF160369">
    <property type="entry name" value="Ribosomal protein L10-like"/>
    <property type="match status" value="1"/>
</dbReference>
<dbReference type="GO" id="GO:0003723">
    <property type="term" value="F:RNA binding"/>
    <property type="evidence" value="ECO:0007669"/>
    <property type="project" value="TreeGrafter"/>
</dbReference>
<dbReference type="OrthoDB" id="10262308at2759"/>
<dbReference type="GO" id="GO:0000027">
    <property type="term" value="P:ribosomal large subunit assembly"/>
    <property type="evidence" value="ECO:0007669"/>
    <property type="project" value="InterPro"/>
</dbReference>
<keyword evidence="4 5" id="KW-0539">Nucleus</keyword>
<gene>
    <name evidence="7" type="ORF">APICC_09107</name>
</gene>
<sequence length="312" mass="36030">MPKSKRDKKISLTKTSKKGLALKQQIVEDVRNCVEKYARIFLLSVHNMRNNKLKDLRSEWKDSRFFFGKNKVIALALGKSSENEVAENLHKLSLALRGQCGLLFTNRSKKEVLKWMREYEEIDYARSGFITQETITLPEGPIPDFSHSIEPHLRQLGMPTALQKGVVTLIKEYTVCKIGQALTPEQARILKLLGKPLATFKLIPLGVFSKKYGYKQFISQDDVKENLEEQMAMEEIDEIDNIPIFLETTDKIIYYWCCENSCDNNRKIIFDVNSDKRSSTMSIDSSDISDNDESVKCNRKRLTYEVHVDKFK</sequence>
<keyword evidence="3 5" id="KW-0963">Cytoplasm</keyword>
<dbReference type="InterPro" id="IPR043141">
    <property type="entry name" value="Ribosomal_uL10-like_sf"/>
</dbReference>
<dbReference type="InterPro" id="IPR043164">
    <property type="entry name" value="Ribosomal_uL10-like_insert_sf"/>
</dbReference>
<dbReference type="GO" id="GO:0005737">
    <property type="term" value="C:cytoplasm"/>
    <property type="evidence" value="ECO:0007669"/>
    <property type="project" value="UniProtKB-SubCell"/>
</dbReference>
<comment type="subcellular location">
    <subcellularLocation>
        <location evidence="5">Cytoplasm</location>
    </subcellularLocation>
    <subcellularLocation>
        <location evidence="5">Nucleus</location>
        <location evidence="5">Nucleolus</location>
    </subcellularLocation>
</comment>
<dbReference type="GO" id="GO:0006364">
    <property type="term" value="P:rRNA processing"/>
    <property type="evidence" value="ECO:0007669"/>
    <property type="project" value="TreeGrafter"/>
</dbReference>
<evidence type="ECO:0000256" key="3">
    <source>
        <dbReference type="ARBA" id="ARBA00022490"/>
    </source>
</evidence>
<dbReference type="Pfam" id="PF17777">
    <property type="entry name" value="RL10P_insert"/>
    <property type="match status" value="1"/>
</dbReference>
<dbReference type="STRING" id="94128.A0A2A3EA80"/>
<organism evidence="7 8">
    <name type="scientific">Apis cerana cerana</name>
    <name type="common">Oriental honeybee</name>
    <dbReference type="NCBI Taxonomy" id="94128"/>
    <lineage>
        <taxon>Eukaryota</taxon>
        <taxon>Metazoa</taxon>
        <taxon>Ecdysozoa</taxon>
        <taxon>Arthropoda</taxon>
        <taxon>Hexapoda</taxon>
        <taxon>Insecta</taxon>
        <taxon>Pterygota</taxon>
        <taxon>Neoptera</taxon>
        <taxon>Endopterygota</taxon>
        <taxon>Hymenoptera</taxon>
        <taxon>Apocrita</taxon>
        <taxon>Aculeata</taxon>
        <taxon>Apoidea</taxon>
        <taxon>Anthophila</taxon>
        <taxon>Apidae</taxon>
        <taxon>Apis</taxon>
    </lineage>
</organism>
<dbReference type="Gene3D" id="3.90.105.20">
    <property type="match status" value="1"/>
</dbReference>
<keyword evidence="5" id="KW-0690">Ribosome biogenesis</keyword>
<dbReference type="EMBL" id="KZ288310">
    <property type="protein sequence ID" value="PBC28637.1"/>
    <property type="molecule type" value="Genomic_DNA"/>
</dbReference>
<name>A0A2A3EA80_APICC</name>
<keyword evidence="8" id="KW-1185">Reference proteome</keyword>
<dbReference type="Pfam" id="PF00466">
    <property type="entry name" value="Ribosomal_L10"/>
    <property type="match status" value="1"/>
</dbReference>
<dbReference type="GO" id="GO:0000956">
    <property type="term" value="P:nuclear-transcribed mRNA catabolic process"/>
    <property type="evidence" value="ECO:0007669"/>
    <property type="project" value="TreeGrafter"/>
</dbReference>
<dbReference type="FunFam" id="3.30.70.1730:FF:000004">
    <property type="entry name" value="Ribosome assembly factor mrt4"/>
    <property type="match status" value="1"/>
</dbReference>
<comment type="function">
    <text evidence="1 5">Component of the ribosome assembly machinery. Nuclear paralog of the ribosomal protein P0, it binds pre-60S subunits at an early stage of assembly in the nucleolus, and is replaced by P0 in cytoplasmic pre-60S subunits and mature 80S ribosomes.</text>
</comment>
<dbReference type="GO" id="GO:0030687">
    <property type="term" value="C:preribosome, large subunit precursor"/>
    <property type="evidence" value="ECO:0007669"/>
    <property type="project" value="TreeGrafter"/>
</dbReference>
<evidence type="ECO:0000256" key="1">
    <source>
        <dbReference type="ARBA" id="ARBA00004046"/>
    </source>
</evidence>
<reference evidence="7 8" key="1">
    <citation type="submission" date="2014-07" db="EMBL/GenBank/DDBJ databases">
        <title>Genomic and transcriptomic analysis on Apis cerana provide comprehensive insights into honey bee biology.</title>
        <authorList>
            <person name="Diao Q."/>
            <person name="Sun L."/>
            <person name="Zheng H."/>
            <person name="Zheng H."/>
            <person name="Xu S."/>
            <person name="Wang S."/>
            <person name="Zeng Z."/>
            <person name="Hu F."/>
            <person name="Su S."/>
            <person name="Wu J."/>
        </authorList>
    </citation>
    <scope>NUCLEOTIDE SEQUENCE [LARGE SCALE GENOMIC DNA]</scope>
    <source>
        <tissue evidence="7">Pupae without intestine</tissue>
    </source>
</reference>
<comment type="similarity">
    <text evidence="2 5">Belongs to the universal ribosomal protein uL10 family.</text>
</comment>
<dbReference type="Gene3D" id="3.30.70.1730">
    <property type="match status" value="1"/>
</dbReference>
<dbReference type="FunFam" id="3.90.105.20:FF:000003">
    <property type="entry name" value="Ribosome assembly factor mrt4"/>
    <property type="match status" value="1"/>
</dbReference>
<dbReference type="GO" id="GO:0005730">
    <property type="term" value="C:nucleolus"/>
    <property type="evidence" value="ECO:0007669"/>
    <property type="project" value="UniProtKB-SubCell"/>
</dbReference>
<dbReference type="InterPro" id="IPR051742">
    <property type="entry name" value="Ribosome_Assembly_uL10"/>
</dbReference>
<evidence type="ECO:0000256" key="2">
    <source>
        <dbReference type="ARBA" id="ARBA00008889"/>
    </source>
</evidence>
<comment type="subunit">
    <text evidence="5">Associates with the pre-60S ribosomal particle.</text>
</comment>